<organism evidence="1 2">
    <name type="scientific">Pristionchus entomophagus</name>
    <dbReference type="NCBI Taxonomy" id="358040"/>
    <lineage>
        <taxon>Eukaryota</taxon>
        <taxon>Metazoa</taxon>
        <taxon>Ecdysozoa</taxon>
        <taxon>Nematoda</taxon>
        <taxon>Chromadorea</taxon>
        <taxon>Rhabditida</taxon>
        <taxon>Rhabditina</taxon>
        <taxon>Diplogasteromorpha</taxon>
        <taxon>Diplogasteroidea</taxon>
        <taxon>Neodiplogasteridae</taxon>
        <taxon>Pristionchus</taxon>
    </lineage>
</organism>
<evidence type="ECO:0000313" key="2">
    <source>
        <dbReference type="Proteomes" id="UP001432027"/>
    </source>
</evidence>
<gene>
    <name evidence="1" type="ORF">PENTCL1PPCAC_24505</name>
</gene>
<name>A0AAV5U772_9BILA</name>
<dbReference type="AlphaFoldDB" id="A0AAV5U772"/>
<proteinExistence type="predicted"/>
<dbReference type="EMBL" id="BTSX01000005">
    <property type="protein sequence ID" value="GMT02331.1"/>
    <property type="molecule type" value="Genomic_DNA"/>
</dbReference>
<dbReference type="Proteomes" id="UP001432027">
    <property type="component" value="Unassembled WGS sequence"/>
</dbReference>
<evidence type="ECO:0000313" key="1">
    <source>
        <dbReference type="EMBL" id="GMT02331.1"/>
    </source>
</evidence>
<accession>A0AAV5U772</accession>
<sequence length="122" mass="13639">MRISMKWKERSSTFLRSTISASTIGNITGVVYLFRENTTATVERVNENVVKVEGPLLDVTKSYYAPSHSAYIYILNCNRNVILILNTTNLAVTQIAYEPLIESDNHSIVGIHNVVLTMAFDG</sequence>
<comment type="caution">
    <text evidence="1">The sequence shown here is derived from an EMBL/GenBank/DDBJ whole genome shotgun (WGS) entry which is preliminary data.</text>
</comment>
<reference evidence="1" key="1">
    <citation type="submission" date="2023-10" db="EMBL/GenBank/DDBJ databases">
        <title>Genome assembly of Pristionchus species.</title>
        <authorList>
            <person name="Yoshida K."/>
            <person name="Sommer R.J."/>
        </authorList>
    </citation>
    <scope>NUCLEOTIDE SEQUENCE</scope>
    <source>
        <strain evidence="1">RS0144</strain>
    </source>
</reference>
<protein>
    <submittedName>
        <fullName evidence="1">Uncharacterized protein</fullName>
    </submittedName>
</protein>
<feature type="non-terminal residue" evidence="1">
    <location>
        <position position="122"/>
    </location>
</feature>
<keyword evidence="2" id="KW-1185">Reference proteome</keyword>